<organism evidence="4 5">
    <name type="scientific">Aphanothece cf. minutissima CCALA 015</name>
    <dbReference type="NCBI Taxonomy" id="2107695"/>
    <lineage>
        <taxon>Bacteria</taxon>
        <taxon>Bacillati</taxon>
        <taxon>Cyanobacteriota</taxon>
        <taxon>Cyanophyceae</taxon>
        <taxon>Oscillatoriophycideae</taxon>
        <taxon>Chroococcales</taxon>
        <taxon>Aphanothecaceae</taxon>
        <taxon>Aphanothece</taxon>
    </lineage>
</organism>
<gene>
    <name evidence="4" type="ORF">C7B81_08650</name>
</gene>
<dbReference type="Proteomes" id="UP000238218">
    <property type="component" value="Unassembled WGS sequence"/>
</dbReference>
<evidence type="ECO:0000256" key="2">
    <source>
        <dbReference type="SAM" id="Phobius"/>
    </source>
</evidence>
<evidence type="ECO:0000313" key="5">
    <source>
        <dbReference type="Proteomes" id="UP000238218"/>
    </source>
</evidence>
<dbReference type="PROSITE" id="PS51352">
    <property type="entry name" value="THIOREDOXIN_2"/>
    <property type="match status" value="1"/>
</dbReference>
<evidence type="ECO:0000256" key="1">
    <source>
        <dbReference type="SAM" id="MobiDB-lite"/>
    </source>
</evidence>
<proteinExistence type="predicted"/>
<dbReference type="InterPro" id="IPR044241">
    <property type="entry name" value="TxlA/HCF164"/>
</dbReference>
<dbReference type="InterPro" id="IPR013766">
    <property type="entry name" value="Thioredoxin_domain"/>
</dbReference>
<keyword evidence="2" id="KW-1133">Transmembrane helix</keyword>
<feature type="transmembrane region" description="Helical" evidence="2">
    <location>
        <begin position="20"/>
        <end position="38"/>
    </location>
</feature>
<reference evidence="4 5" key="1">
    <citation type="submission" date="2018-02" db="EMBL/GenBank/DDBJ databases">
        <authorList>
            <person name="Moore K."/>
            <person name="Momper L."/>
        </authorList>
    </citation>
    <scope>NUCLEOTIDE SEQUENCE [LARGE SCALE GENOMIC DNA]</scope>
    <source>
        <strain evidence="4 5">CCALA 015</strain>
    </source>
</reference>
<feature type="compositionally biased region" description="Low complexity" evidence="1">
    <location>
        <begin position="171"/>
        <end position="185"/>
    </location>
</feature>
<reference evidence="4 5" key="2">
    <citation type="submission" date="2018-03" db="EMBL/GenBank/DDBJ databases">
        <title>The ancient ancestry and fast evolution of plastids.</title>
        <authorList>
            <person name="Moore K.R."/>
            <person name="Magnabosco C."/>
            <person name="Momper L."/>
            <person name="Gold D.A."/>
            <person name="Bosak T."/>
            <person name="Fournier G.P."/>
        </authorList>
    </citation>
    <scope>NUCLEOTIDE SEQUENCE [LARGE SCALE GENOMIC DNA]</scope>
    <source>
        <strain evidence="4 5">CCALA 015</strain>
    </source>
</reference>
<dbReference type="Pfam" id="PF00085">
    <property type="entry name" value="Thioredoxin"/>
    <property type="match status" value="1"/>
</dbReference>
<dbReference type="InterPro" id="IPR036249">
    <property type="entry name" value="Thioredoxin-like_sf"/>
</dbReference>
<comment type="caution">
    <text evidence="4">The sequence shown here is derived from an EMBL/GenBank/DDBJ whole genome shotgun (WGS) entry which is preliminary data.</text>
</comment>
<dbReference type="PANTHER" id="PTHR47353:SF1">
    <property type="entry name" value="THIOREDOXIN-LIKE PROTEIN HCF164, CHLOROPLASTIC"/>
    <property type="match status" value="1"/>
</dbReference>
<dbReference type="PROSITE" id="PS00194">
    <property type="entry name" value="THIOREDOXIN_1"/>
    <property type="match status" value="1"/>
</dbReference>
<dbReference type="PANTHER" id="PTHR47353">
    <property type="entry name" value="THIOREDOXIN-LIKE PROTEIN HCF164, CHLOROPLASTIC"/>
    <property type="match status" value="1"/>
</dbReference>
<protein>
    <submittedName>
        <fullName evidence="4">Thioredoxin</fullName>
    </submittedName>
</protein>
<accession>A0ABX5FAD6</accession>
<evidence type="ECO:0000313" key="4">
    <source>
        <dbReference type="EMBL" id="PSB37571.1"/>
    </source>
</evidence>
<keyword evidence="2" id="KW-0472">Membrane</keyword>
<evidence type="ECO:0000259" key="3">
    <source>
        <dbReference type="PROSITE" id="PS51352"/>
    </source>
</evidence>
<feature type="domain" description="Thioredoxin" evidence="3">
    <location>
        <begin position="45"/>
        <end position="152"/>
    </location>
</feature>
<keyword evidence="2" id="KW-0812">Transmembrane</keyword>
<dbReference type="EMBL" id="PVWP01000005">
    <property type="protein sequence ID" value="PSB37571.1"/>
    <property type="molecule type" value="Genomic_DNA"/>
</dbReference>
<dbReference type="InterPro" id="IPR017937">
    <property type="entry name" value="Thioredoxin_CS"/>
</dbReference>
<dbReference type="Gene3D" id="3.40.30.10">
    <property type="entry name" value="Glutaredoxin"/>
    <property type="match status" value="1"/>
</dbReference>
<dbReference type="SUPFAM" id="SSF52833">
    <property type="entry name" value="Thioredoxin-like"/>
    <property type="match status" value="1"/>
</dbReference>
<feature type="region of interest" description="Disordered" evidence="1">
    <location>
        <begin position="171"/>
        <end position="194"/>
    </location>
</feature>
<keyword evidence="5" id="KW-1185">Reference proteome</keyword>
<sequence>MAPSGSSPPSTLGRTERMVLAAVAAVLVVLMVWLRGGLHPEAPLERLARQSPEFSVALADGRPTLVEFYADWCEACRSMAPAMERIERQQRGRMDVVLLNVDNPRWQPELERYDVNGIPQLEFFDAAGAPVGRSIGARSGPELEALTTALVDGTPLPLLAGVGAVSSLPEAAGAEGAAPPAAALPTQAGPRSHG</sequence>
<name>A0ABX5FAD6_9CHRO</name>